<accession>Q2SCA9</accession>
<dbReference type="AlphaFoldDB" id="Q2SCA9"/>
<evidence type="ECO:0000313" key="2">
    <source>
        <dbReference type="EMBL" id="ABC31715.1"/>
    </source>
</evidence>
<evidence type="ECO:0000313" key="3">
    <source>
        <dbReference type="Proteomes" id="UP000000238"/>
    </source>
</evidence>
<gene>
    <name evidence="2" type="ordered locus">HCH_05032</name>
</gene>
<dbReference type="Pfam" id="PF13683">
    <property type="entry name" value="rve_3"/>
    <property type="match status" value="1"/>
</dbReference>
<feature type="domain" description="Integrase catalytic" evidence="1">
    <location>
        <begin position="5"/>
        <end position="34"/>
    </location>
</feature>
<dbReference type="STRING" id="349521.HCH_05032"/>
<reference evidence="2 3" key="1">
    <citation type="journal article" date="2005" name="Nucleic Acids Res.">
        <title>Genomic blueprint of Hahella chejuensis, a marine microbe producing an algicidal agent.</title>
        <authorList>
            <person name="Jeong H."/>
            <person name="Yim J.H."/>
            <person name="Lee C."/>
            <person name="Choi S.-H."/>
            <person name="Park Y.K."/>
            <person name="Yoon S.H."/>
            <person name="Hur C.-G."/>
            <person name="Kang H.-Y."/>
            <person name="Kim D."/>
            <person name="Lee H.H."/>
            <person name="Park K.H."/>
            <person name="Park S.-H."/>
            <person name="Park H.-S."/>
            <person name="Lee H.K."/>
            <person name="Oh T.K."/>
            <person name="Kim J.F."/>
        </authorList>
    </citation>
    <scope>NUCLEOTIDE SEQUENCE [LARGE SCALE GENOMIC DNA]</scope>
    <source>
        <strain evidence="2 3">KCTC 2396</strain>
    </source>
</reference>
<name>Q2SCA9_HAHCH</name>
<dbReference type="InterPro" id="IPR001584">
    <property type="entry name" value="Integrase_cat-core"/>
</dbReference>
<dbReference type="HOGENOM" id="CLU_027402_31_10_6"/>
<dbReference type="OrthoDB" id="9774685at2"/>
<organism evidence="2 3">
    <name type="scientific">Hahella chejuensis (strain KCTC 2396)</name>
    <dbReference type="NCBI Taxonomy" id="349521"/>
    <lineage>
        <taxon>Bacteria</taxon>
        <taxon>Pseudomonadati</taxon>
        <taxon>Pseudomonadota</taxon>
        <taxon>Gammaproteobacteria</taxon>
        <taxon>Oceanospirillales</taxon>
        <taxon>Hahellaceae</taxon>
        <taxon>Hahella</taxon>
    </lineage>
</organism>
<dbReference type="GO" id="GO:0015074">
    <property type="term" value="P:DNA integration"/>
    <property type="evidence" value="ECO:0007669"/>
    <property type="project" value="InterPro"/>
</dbReference>
<keyword evidence="3" id="KW-1185">Reference proteome</keyword>
<dbReference type="KEGG" id="hch:HCH_05032"/>
<dbReference type="Proteomes" id="UP000000238">
    <property type="component" value="Chromosome"/>
</dbReference>
<sequence>MYVLKSLTDVRELTEIWIREYNEERAHDALNDLTQWGCLAKHQGLENSNYECR</sequence>
<evidence type="ECO:0000259" key="1">
    <source>
        <dbReference type="Pfam" id="PF13683"/>
    </source>
</evidence>
<dbReference type="eggNOG" id="COG2801">
    <property type="taxonomic scope" value="Bacteria"/>
</dbReference>
<protein>
    <submittedName>
        <fullName evidence="2">Transposase and inactivated derivatives</fullName>
    </submittedName>
</protein>
<proteinExistence type="predicted"/>
<dbReference type="EMBL" id="CP000155">
    <property type="protein sequence ID" value="ABC31715.1"/>
    <property type="molecule type" value="Genomic_DNA"/>
</dbReference>